<evidence type="ECO:0000256" key="1">
    <source>
        <dbReference type="ARBA" id="ARBA00022605"/>
    </source>
</evidence>
<dbReference type="InterPro" id="IPR056179">
    <property type="entry name" value="DHQS_C"/>
</dbReference>
<evidence type="ECO:0000256" key="3">
    <source>
        <dbReference type="SAM" id="MobiDB-lite"/>
    </source>
</evidence>
<proteinExistence type="predicted"/>
<dbReference type="Proteomes" id="UP001569428">
    <property type="component" value="Unassembled WGS sequence"/>
</dbReference>
<dbReference type="PANTHER" id="PTHR33563:SF1">
    <property type="entry name" value="3-DEHYDROQUINATE SYNTHASE"/>
    <property type="match status" value="1"/>
</dbReference>
<evidence type="ECO:0000313" key="6">
    <source>
        <dbReference type="EMBL" id="MFA0811403.1"/>
    </source>
</evidence>
<gene>
    <name evidence="6" type="ORF">ACCI49_10785</name>
</gene>
<feature type="compositionally biased region" description="Basic and acidic residues" evidence="3">
    <location>
        <begin position="33"/>
        <end position="42"/>
    </location>
</feature>
<protein>
    <submittedName>
        <fullName evidence="6">3-dehydroquinate synthase II</fullName>
    </submittedName>
</protein>
<keyword evidence="1" id="KW-0028">Amino-acid biosynthesis</keyword>
<reference evidence="6 7" key="1">
    <citation type="submission" date="2024-08" db="EMBL/GenBank/DDBJ databases">
        <authorList>
            <person name="Ishaq N."/>
        </authorList>
    </citation>
    <scope>NUCLEOTIDE SEQUENCE [LARGE SCALE GENOMIC DNA]</scope>
    <source>
        <strain evidence="6 7">DSM 18651</strain>
    </source>
</reference>
<evidence type="ECO:0000256" key="2">
    <source>
        <dbReference type="ARBA" id="ARBA00023141"/>
    </source>
</evidence>
<dbReference type="Pfam" id="PF01959">
    <property type="entry name" value="DHQS"/>
    <property type="match status" value="1"/>
</dbReference>
<sequence length="471" mass="52812">MQSPILSIALIFMGHIQIPSVSYAKIFNRHQETDMEQVESKRPATTKNSRKGASAKATQAKLEPTTPLEPLPPANNALFPATTEVRENREHVLWYDSKVLNSLDEETRKAILQRLGQGRYNGIVLYADNFDSLNEATSPRLQRILHLENSEEWEKFNKRLEEFSANNKTPVVSSYEAQVLVAASEGGFRTSLRIHVDNAASLHTSFHQGMHYDHLMVSFKDPTNIPLELVIAELHKTNTVLLKEVHQDVDDAVIALGVLELGSDGVLASFTTMAQFDRFANKMDAQDSPKVDIEVGTIDRITHLGLGYRACIDTTHMFNPDEGILVGSTSTGGILCCPEVFHLPYMELRPFRINAASVHSYVFQSNDRTSYISELRAGSQLTTVNSRGETRQVYVGRTKTEIRPLLLIEATFPQDRKVNIIMQDDWHVRVFSDEAKPLNVTELKPGDRVLGFGTEPGRHVGVKVDEHIIEL</sequence>
<organism evidence="6 7">
    <name type="scientific">Microbulbifer epialgicus</name>
    <dbReference type="NCBI Taxonomy" id="393907"/>
    <lineage>
        <taxon>Bacteria</taxon>
        <taxon>Pseudomonadati</taxon>
        <taxon>Pseudomonadota</taxon>
        <taxon>Gammaproteobacteria</taxon>
        <taxon>Cellvibrionales</taxon>
        <taxon>Microbulbiferaceae</taxon>
        <taxon>Microbulbifer</taxon>
    </lineage>
</organism>
<feature type="region of interest" description="Disordered" evidence="3">
    <location>
        <begin position="33"/>
        <end position="74"/>
    </location>
</feature>
<evidence type="ECO:0000259" key="5">
    <source>
        <dbReference type="Pfam" id="PF26558"/>
    </source>
</evidence>
<name>A0ABV4NZ49_9GAMM</name>
<evidence type="ECO:0000259" key="4">
    <source>
        <dbReference type="Pfam" id="PF01959"/>
    </source>
</evidence>
<keyword evidence="7" id="KW-1185">Reference proteome</keyword>
<dbReference type="EMBL" id="JBGMEK010000020">
    <property type="protein sequence ID" value="MFA0811403.1"/>
    <property type="molecule type" value="Genomic_DNA"/>
</dbReference>
<dbReference type="Pfam" id="PF26558">
    <property type="entry name" value="DHQS_2nd"/>
    <property type="match status" value="1"/>
</dbReference>
<keyword evidence="2" id="KW-0057">Aromatic amino acid biosynthesis</keyword>
<dbReference type="InterPro" id="IPR002812">
    <property type="entry name" value="DHQS"/>
</dbReference>
<dbReference type="InterPro" id="IPR030960">
    <property type="entry name" value="DHQS/DOIS_N"/>
</dbReference>
<feature type="domain" description="3-dehydroquinate synthase N-terminal" evidence="4">
    <location>
        <begin position="174"/>
        <end position="278"/>
    </location>
</feature>
<dbReference type="RefSeq" id="WP_371838967.1">
    <property type="nucleotide sequence ID" value="NZ_JBGMEK010000020.1"/>
</dbReference>
<comment type="caution">
    <text evidence="6">The sequence shown here is derived from an EMBL/GenBank/DDBJ whole genome shotgun (WGS) entry which is preliminary data.</text>
</comment>
<accession>A0ABV4NZ49</accession>
<feature type="domain" description="3-dehydroquinate synthase C-terminal" evidence="5">
    <location>
        <begin position="297"/>
        <end position="470"/>
    </location>
</feature>
<dbReference type="PANTHER" id="PTHR33563">
    <property type="match status" value="1"/>
</dbReference>
<evidence type="ECO:0000313" key="7">
    <source>
        <dbReference type="Proteomes" id="UP001569428"/>
    </source>
</evidence>